<evidence type="ECO:0000313" key="10">
    <source>
        <dbReference type="EMBL" id="GBD08354.1"/>
    </source>
</evidence>
<comment type="function">
    <text evidence="8 9">Involved in peptidoglycan biosynthesis. Transports lipid-linked peptidoglycan precursors from the inner to the outer leaflet of the cytoplasmic membrane.</text>
</comment>
<evidence type="ECO:0000256" key="2">
    <source>
        <dbReference type="ARBA" id="ARBA00022475"/>
    </source>
</evidence>
<dbReference type="PRINTS" id="PR01806">
    <property type="entry name" value="VIRFACTRMVIN"/>
</dbReference>
<feature type="transmembrane region" description="Helical" evidence="8">
    <location>
        <begin position="201"/>
        <end position="220"/>
    </location>
</feature>
<keyword evidence="6 8" id="KW-1133">Transmembrane helix</keyword>
<dbReference type="HAMAP" id="MF_02078">
    <property type="entry name" value="MurJ_MviN"/>
    <property type="match status" value="1"/>
</dbReference>
<comment type="subcellular location">
    <subcellularLocation>
        <location evidence="1 8">Cell membrane</location>
        <topology evidence="1 8">Multi-pass membrane protein</topology>
    </subcellularLocation>
</comment>
<dbReference type="CDD" id="cd13123">
    <property type="entry name" value="MATE_MurJ_like"/>
    <property type="match status" value="1"/>
</dbReference>
<dbReference type="InterPro" id="IPR004268">
    <property type="entry name" value="MurJ"/>
</dbReference>
<evidence type="ECO:0000256" key="3">
    <source>
        <dbReference type="ARBA" id="ARBA00022692"/>
    </source>
</evidence>
<keyword evidence="3 8" id="KW-0812">Transmembrane</keyword>
<dbReference type="UniPathway" id="UPA00219"/>
<feature type="transmembrane region" description="Helical" evidence="8">
    <location>
        <begin position="102"/>
        <end position="126"/>
    </location>
</feature>
<dbReference type="GO" id="GO:0009252">
    <property type="term" value="P:peptidoglycan biosynthetic process"/>
    <property type="evidence" value="ECO:0007669"/>
    <property type="project" value="UniProtKB-UniRule"/>
</dbReference>
<name>A0A2H5Y4J3_9CHLR</name>
<feature type="transmembrane region" description="Helical" evidence="8">
    <location>
        <begin position="465"/>
        <end position="482"/>
    </location>
</feature>
<comment type="pathway">
    <text evidence="8">Cell wall biogenesis; peptidoglycan biosynthesis.</text>
</comment>
<proteinExistence type="inferred from homology"/>
<evidence type="ECO:0000256" key="7">
    <source>
        <dbReference type="ARBA" id="ARBA00023136"/>
    </source>
</evidence>
<dbReference type="Proteomes" id="UP000236642">
    <property type="component" value="Unassembled WGS sequence"/>
</dbReference>
<dbReference type="PANTHER" id="PTHR47019:SF1">
    <property type="entry name" value="LIPID II FLIPPASE MURJ"/>
    <property type="match status" value="1"/>
</dbReference>
<keyword evidence="5 8" id="KW-0573">Peptidoglycan synthesis</keyword>
<evidence type="ECO:0000256" key="6">
    <source>
        <dbReference type="ARBA" id="ARBA00022989"/>
    </source>
</evidence>
<dbReference type="PIRSF" id="PIRSF002869">
    <property type="entry name" value="MviN"/>
    <property type="match status" value="1"/>
</dbReference>
<evidence type="ECO:0000256" key="9">
    <source>
        <dbReference type="PIRNR" id="PIRNR002869"/>
    </source>
</evidence>
<keyword evidence="4 8" id="KW-0133">Cell shape</keyword>
<keyword evidence="8 9" id="KW-0813">Transport</keyword>
<keyword evidence="2 8" id="KW-1003">Cell membrane</keyword>
<dbReference type="GO" id="GO:0071555">
    <property type="term" value="P:cell wall organization"/>
    <property type="evidence" value="ECO:0007669"/>
    <property type="project" value="UniProtKB-UniRule"/>
</dbReference>
<feature type="transmembrane region" description="Helical" evidence="8">
    <location>
        <begin position="502"/>
        <end position="522"/>
    </location>
</feature>
<feature type="transmembrane region" description="Helical" evidence="8">
    <location>
        <begin position="323"/>
        <end position="345"/>
    </location>
</feature>
<gene>
    <name evidence="10" type="primary">murJ_2</name>
    <name evidence="8" type="synonym">murJ</name>
    <name evidence="10" type="ORF">HRbin22_00588</name>
</gene>
<evidence type="ECO:0000256" key="1">
    <source>
        <dbReference type="ARBA" id="ARBA00004651"/>
    </source>
</evidence>
<keyword evidence="8 9" id="KW-0961">Cell wall biogenesis/degradation</keyword>
<evidence type="ECO:0000256" key="4">
    <source>
        <dbReference type="ARBA" id="ARBA00022960"/>
    </source>
</evidence>
<dbReference type="InterPro" id="IPR051050">
    <property type="entry name" value="Lipid_II_flippase_MurJ/MviN"/>
</dbReference>
<feature type="transmembrane region" description="Helical" evidence="8">
    <location>
        <begin position="174"/>
        <end position="195"/>
    </location>
</feature>
<evidence type="ECO:0000256" key="5">
    <source>
        <dbReference type="ARBA" id="ARBA00022984"/>
    </source>
</evidence>
<dbReference type="EMBL" id="BEHY01000008">
    <property type="protein sequence ID" value="GBD08354.1"/>
    <property type="molecule type" value="Genomic_DNA"/>
</dbReference>
<evidence type="ECO:0000256" key="8">
    <source>
        <dbReference type="HAMAP-Rule" id="MF_02078"/>
    </source>
</evidence>
<comment type="similarity">
    <text evidence="8 9">Belongs to the MurJ/MviN family.</text>
</comment>
<feature type="transmembrane region" description="Helical" evidence="8">
    <location>
        <begin position="282"/>
        <end position="302"/>
    </location>
</feature>
<feature type="transmembrane region" description="Helical" evidence="8">
    <location>
        <begin position="365"/>
        <end position="390"/>
    </location>
</feature>
<dbReference type="Pfam" id="PF03023">
    <property type="entry name" value="MurJ"/>
    <property type="match status" value="1"/>
</dbReference>
<accession>A0A2H5Y4J3</accession>
<evidence type="ECO:0000313" key="11">
    <source>
        <dbReference type="Proteomes" id="UP000236642"/>
    </source>
</evidence>
<feature type="transmembrane region" description="Helical" evidence="8">
    <location>
        <begin position="397"/>
        <end position="417"/>
    </location>
</feature>
<dbReference type="GO" id="GO:0015648">
    <property type="term" value="F:lipid-linked peptidoglycan transporter activity"/>
    <property type="evidence" value="ECO:0007669"/>
    <property type="project" value="UniProtKB-UniRule"/>
</dbReference>
<protein>
    <recommendedName>
        <fullName evidence="8">Probable lipid II flippase MurJ</fullName>
    </recommendedName>
</protein>
<dbReference type="GO" id="GO:0005886">
    <property type="term" value="C:plasma membrane"/>
    <property type="evidence" value="ECO:0007669"/>
    <property type="project" value="UniProtKB-SubCell"/>
</dbReference>
<dbReference type="AlphaFoldDB" id="A0A2H5Y4J3"/>
<keyword evidence="7 8" id="KW-0472">Membrane</keyword>
<feature type="transmembrane region" description="Helical" evidence="8">
    <location>
        <begin position="437"/>
        <end position="453"/>
    </location>
</feature>
<reference evidence="11" key="1">
    <citation type="submission" date="2017-09" db="EMBL/GenBank/DDBJ databases">
        <title>Metaegenomics of thermophilic ammonia-oxidizing enrichment culture.</title>
        <authorList>
            <person name="Kato S."/>
            <person name="Suzuki K."/>
        </authorList>
    </citation>
    <scope>NUCLEOTIDE SEQUENCE [LARGE SCALE GENOMIC DNA]</scope>
</reference>
<dbReference type="NCBIfam" id="TIGR01695">
    <property type="entry name" value="murJ_mviN"/>
    <property type="match status" value="1"/>
</dbReference>
<dbReference type="GO" id="GO:0034204">
    <property type="term" value="P:lipid translocation"/>
    <property type="evidence" value="ECO:0007669"/>
    <property type="project" value="TreeGrafter"/>
</dbReference>
<organism evidence="10 11">
    <name type="scientific">Candidatus Thermoflexus japonica</name>
    <dbReference type="NCBI Taxonomy" id="2035417"/>
    <lineage>
        <taxon>Bacteria</taxon>
        <taxon>Bacillati</taxon>
        <taxon>Chloroflexota</taxon>
        <taxon>Thermoflexia</taxon>
        <taxon>Thermoflexales</taxon>
        <taxon>Thermoflexaceae</taxon>
        <taxon>Thermoflexus</taxon>
    </lineage>
</organism>
<sequence length="532" mass="57660">MDHRERFQRLIRRVSPWEIETFHLARDAMIIAAGNITSRLIGLLRETVKSELFGSTGPLSAFEAAAVVPIQLYDLLVGGMVSSALVPVFREYADRLPELRRLAGAVLIWVWLMMGLAVLLVELAAGPVAWLLAGGLDPGLLSLTAALLRWTILAVWWIATAGVISGLLQAFQRFTLPAFTAAVFNAAIVAAALLLGERLGVTALALGMVAGSIFQVLLQLPALHGLWPQLSWYHPALLRILQLYSPVVFGLAVNQIAILLSYHLASRTGPNSIAWMRYATTLIQFPLGLIVTAISVAILPRLSRLSVEARQGKESMEPFRATLVAGLRMVIVLIVPAAFGLYVLADPAIDLLFQHGRFTATDTAVVAGVLRGYLPGLIFAAIDQPLVFAFYARQDTLTPAVVGLICNVGIYLAAALAPTLFRPLQVTDLAVANSVQWAAHALLMSILLVRQVGPMGSYGLGRWGLRVLIASLVMALGIAFVWPRMLPPVPPSTHLEEAVRLFMAGGFGLLIYILTLGGLAWLSAFRWSWIRP</sequence>
<dbReference type="PANTHER" id="PTHR47019">
    <property type="entry name" value="LIPID II FLIPPASE MURJ"/>
    <property type="match status" value="1"/>
</dbReference>
<comment type="caution">
    <text evidence="10">The sequence shown here is derived from an EMBL/GenBank/DDBJ whole genome shotgun (WGS) entry which is preliminary data.</text>
</comment>
<dbReference type="GO" id="GO:0008360">
    <property type="term" value="P:regulation of cell shape"/>
    <property type="evidence" value="ECO:0007669"/>
    <property type="project" value="UniProtKB-UniRule"/>
</dbReference>
<feature type="transmembrane region" description="Helical" evidence="8">
    <location>
        <begin position="241"/>
        <end position="262"/>
    </location>
</feature>
<feature type="transmembrane region" description="Helical" evidence="8">
    <location>
        <begin position="146"/>
        <end position="167"/>
    </location>
</feature>